<dbReference type="Proteomes" id="UP000789833">
    <property type="component" value="Unassembled WGS sequence"/>
</dbReference>
<reference evidence="2 3" key="1">
    <citation type="submission" date="2021-10" db="EMBL/GenBank/DDBJ databases">
        <authorList>
            <person name="Criscuolo A."/>
        </authorList>
    </citation>
    <scope>NUCLEOTIDE SEQUENCE [LARGE SCALE GENOMIC DNA]</scope>
    <source>
        <strain evidence="3">CIP 111883</strain>
    </source>
</reference>
<protein>
    <submittedName>
        <fullName evidence="2">Uncharacterized protein</fullName>
    </submittedName>
</protein>
<keyword evidence="3" id="KW-1185">Reference proteome</keyword>
<comment type="caution">
    <text evidence="2">The sequence shown here is derived from an EMBL/GenBank/DDBJ whole genome shotgun (WGS) entry which is preliminary data.</text>
</comment>
<keyword evidence="1" id="KW-0812">Transmembrane</keyword>
<evidence type="ECO:0000313" key="3">
    <source>
        <dbReference type="Proteomes" id="UP000789833"/>
    </source>
</evidence>
<feature type="transmembrane region" description="Helical" evidence="1">
    <location>
        <begin position="31"/>
        <end position="47"/>
    </location>
</feature>
<name>A0ABM8YQ20_9BACI</name>
<keyword evidence="1" id="KW-0472">Membrane</keyword>
<accession>A0ABM8YQ20</accession>
<evidence type="ECO:0000313" key="2">
    <source>
        <dbReference type="EMBL" id="CAG9621873.1"/>
    </source>
</evidence>
<feature type="transmembrane region" description="Helical" evidence="1">
    <location>
        <begin position="7"/>
        <end position="25"/>
    </location>
</feature>
<sequence length="56" mass="6398">METFGRGCLYIIVGIGILLFLAIITQSHINVPWIIAIPLIFLAFYFAKKKSDEKNR</sequence>
<dbReference type="RefSeq" id="WP_230501840.1">
    <property type="nucleotide sequence ID" value="NZ_CAKJTJ010000014.1"/>
</dbReference>
<gene>
    <name evidence="2" type="ORF">BACCIP111883_02664</name>
</gene>
<dbReference type="EMBL" id="CAKJTJ010000014">
    <property type="protein sequence ID" value="CAG9621873.1"/>
    <property type="molecule type" value="Genomic_DNA"/>
</dbReference>
<keyword evidence="1" id="KW-1133">Transmembrane helix</keyword>
<organism evidence="2 3">
    <name type="scientific">Sutcliffiella rhizosphaerae</name>
    <dbReference type="NCBI Taxonomy" id="2880967"/>
    <lineage>
        <taxon>Bacteria</taxon>
        <taxon>Bacillati</taxon>
        <taxon>Bacillota</taxon>
        <taxon>Bacilli</taxon>
        <taxon>Bacillales</taxon>
        <taxon>Bacillaceae</taxon>
        <taxon>Sutcliffiella</taxon>
    </lineage>
</organism>
<proteinExistence type="predicted"/>
<evidence type="ECO:0000256" key="1">
    <source>
        <dbReference type="SAM" id="Phobius"/>
    </source>
</evidence>